<keyword evidence="2" id="KW-1185">Reference proteome</keyword>
<comment type="caution">
    <text evidence="1">The sequence shown here is derived from an EMBL/GenBank/DDBJ whole genome shotgun (WGS) entry which is preliminary data.</text>
</comment>
<dbReference type="EMBL" id="JAPDOB010000002">
    <property type="protein sequence ID" value="MCW3798293.1"/>
    <property type="molecule type" value="Genomic_DNA"/>
</dbReference>
<evidence type="ECO:0000313" key="1">
    <source>
        <dbReference type="EMBL" id="MCW3798293.1"/>
    </source>
</evidence>
<organism evidence="1 2">
    <name type="scientific">Sphingomonas arvum</name>
    <dbReference type="NCBI Taxonomy" id="2992113"/>
    <lineage>
        <taxon>Bacteria</taxon>
        <taxon>Pseudomonadati</taxon>
        <taxon>Pseudomonadota</taxon>
        <taxon>Alphaproteobacteria</taxon>
        <taxon>Sphingomonadales</taxon>
        <taxon>Sphingomonadaceae</taxon>
        <taxon>Sphingomonas</taxon>
    </lineage>
</organism>
<reference evidence="1 2" key="1">
    <citation type="submission" date="2022-10" db="EMBL/GenBank/DDBJ databases">
        <title>Sphingomonas sp.</title>
        <authorList>
            <person name="Jin C."/>
        </authorList>
    </citation>
    <scope>NUCLEOTIDE SEQUENCE [LARGE SCALE GENOMIC DNA]</scope>
    <source>
        <strain evidence="1 2">BN140010</strain>
    </source>
</reference>
<dbReference type="RefSeq" id="WP_264883077.1">
    <property type="nucleotide sequence ID" value="NZ_JAPDOB010000002.1"/>
</dbReference>
<protein>
    <submittedName>
        <fullName evidence="1">Uncharacterized protein</fullName>
    </submittedName>
</protein>
<accession>A0ABT3JGS3</accession>
<sequence>MDLAAKYRAERHRRAAEDSLKLAMRASGEGSLALLIDTAIESRRQARESEREGSNLTQQ</sequence>
<proteinExistence type="predicted"/>
<evidence type="ECO:0000313" key="2">
    <source>
        <dbReference type="Proteomes" id="UP001526246"/>
    </source>
</evidence>
<gene>
    <name evidence="1" type="ORF">OMW55_10815</name>
</gene>
<dbReference type="Proteomes" id="UP001526246">
    <property type="component" value="Unassembled WGS sequence"/>
</dbReference>
<name>A0ABT3JGS3_9SPHN</name>